<evidence type="ECO:0000313" key="3">
    <source>
        <dbReference type="Proteomes" id="UP000530514"/>
    </source>
</evidence>
<evidence type="ECO:0000256" key="1">
    <source>
        <dbReference type="SAM" id="Phobius"/>
    </source>
</evidence>
<sequence>MMKSYLLWLMVAGPGEKLEQSLGGEIGSLFLLAVIFISLTLFWKRAFTAFIGFALFAMLVSVFIFQPQLITHLGSDGFRWLFEAYLK</sequence>
<keyword evidence="1" id="KW-0812">Transmembrane</keyword>
<feature type="transmembrane region" description="Helical" evidence="1">
    <location>
        <begin position="27"/>
        <end position="43"/>
    </location>
</feature>
<keyword evidence="3" id="KW-1185">Reference proteome</keyword>
<dbReference type="Proteomes" id="UP000530514">
    <property type="component" value="Unassembled WGS sequence"/>
</dbReference>
<keyword evidence="1" id="KW-0472">Membrane</keyword>
<protein>
    <submittedName>
        <fullName evidence="2">Uncharacterized protein</fullName>
    </submittedName>
</protein>
<organism evidence="2 3">
    <name type="scientific">Thermoactinomyces daqus</name>
    <dbReference type="NCBI Taxonomy" id="1329516"/>
    <lineage>
        <taxon>Bacteria</taxon>
        <taxon>Bacillati</taxon>
        <taxon>Bacillota</taxon>
        <taxon>Bacilli</taxon>
        <taxon>Bacillales</taxon>
        <taxon>Thermoactinomycetaceae</taxon>
        <taxon>Thermoactinomyces</taxon>
    </lineage>
</organism>
<dbReference type="EMBL" id="JACEIP010000004">
    <property type="protein sequence ID" value="MBA4542151.1"/>
    <property type="molecule type" value="Genomic_DNA"/>
</dbReference>
<dbReference type="AlphaFoldDB" id="A0A7W1X8R3"/>
<dbReference type="RefSeq" id="WP_033099524.1">
    <property type="nucleotide sequence ID" value="NZ_JACEIP010000004.1"/>
</dbReference>
<reference evidence="2 3" key="1">
    <citation type="submission" date="2020-07" db="EMBL/GenBank/DDBJ databases">
        <authorList>
            <person name="Feng H."/>
        </authorList>
    </citation>
    <scope>NUCLEOTIDE SEQUENCE [LARGE SCALE GENOMIC DNA]</scope>
    <source>
        <strain evidence="3">s-11</strain>
    </source>
</reference>
<dbReference type="OrthoDB" id="2989582at2"/>
<comment type="caution">
    <text evidence="2">The sequence shown here is derived from an EMBL/GenBank/DDBJ whole genome shotgun (WGS) entry which is preliminary data.</text>
</comment>
<name>A0A7W1X8R3_9BACL</name>
<feature type="transmembrane region" description="Helical" evidence="1">
    <location>
        <begin position="50"/>
        <end position="70"/>
    </location>
</feature>
<evidence type="ECO:0000313" key="2">
    <source>
        <dbReference type="EMBL" id="MBA4542151.1"/>
    </source>
</evidence>
<proteinExistence type="predicted"/>
<gene>
    <name evidence="2" type="ORF">H1164_04455</name>
</gene>
<accession>A0A7W1X8R3</accession>
<keyword evidence="1" id="KW-1133">Transmembrane helix</keyword>